<keyword evidence="8 10" id="KW-0472">Membrane</keyword>
<evidence type="ECO:0000256" key="2">
    <source>
        <dbReference type="ARBA" id="ARBA00006337"/>
    </source>
</evidence>
<dbReference type="SUPFAM" id="SSF56176">
    <property type="entry name" value="FAD-binding/transporter-associated domain-like"/>
    <property type="match status" value="1"/>
</dbReference>
<evidence type="ECO:0000256" key="9">
    <source>
        <dbReference type="PROSITE-ProRule" id="PRU00703"/>
    </source>
</evidence>
<evidence type="ECO:0000256" key="6">
    <source>
        <dbReference type="ARBA" id="ARBA00022989"/>
    </source>
</evidence>
<dbReference type="CDD" id="cd04590">
    <property type="entry name" value="CBS_pair_CorC_HlyC_assoc"/>
    <property type="match status" value="1"/>
</dbReference>
<sequence length="431" mass="47839">MENIPLSALAIVLIALLFCSAFFSGSETALMALNRYRMRHMAQAGHGGARRAQKLLEQPDRLIGLILLGNNFVNILITQLATYLGYRLYGDIGIAIATGLLTLTILVFAEVAPKTLAALHSDRVAYPASYVYSPLLRLIYPLVWLVNLLANGVLRLLGVGPQLRAQHALSSEELRVAVNEAAGLIPARHQRMLVNLLDLEKATVEDIMVPRNEIVGIDLEDDWDEIEDLIIHSQYTRLPVFAGGVDNMLGFIHLRRVLPMVYQGEFSAEHLRANLRDPYFIPQGTNLNRQLLNFQRERRRIGLVVDEYGDIEGLVTLEDLLEEVVGEFTTDPAAVNPEILPQADGSYLIDAGISLRDLNRLLGSNFSLEGPRTLNGLILEHLETIPDAHTSVLIENYPIEILHVKNNAIKTVRIDPRLSPAVPPDPSEADQ</sequence>
<dbReference type="SUPFAM" id="SSF54631">
    <property type="entry name" value="CBS-domain pair"/>
    <property type="match status" value="1"/>
</dbReference>
<dbReference type="InterPro" id="IPR005170">
    <property type="entry name" value="Transptr-assoc_dom"/>
</dbReference>
<dbReference type="Gene3D" id="3.30.465.10">
    <property type="match status" value="1"/>
</dbReference>
<dbReference type="Gene3D" id="3.10.580.10">
    <property type="entry name" value="CBS-domain"/>
    <property type="match status" value="1"/>
</dbReference>
<dbReference type="GO" id="GO:0005886">
    <property type="term" value="C:plasma membrane"/>
    <property type="evidence" value="ECO:0007669"/>
    <property type="project" value="UniProtKB-SubCell"/>
</dbReference>
<accession>A0A1R3W0U5</accession>
<dbReference type="PROSITE" id="PS51846">
    <property type="entry name" value="CNNM"/>
    <property type="match status" value="1"/>
</dbReference>
<dbReference type="Pfam" id="PF03471">
    <property type="entry name" value="CorC_HlyC"/>
    <property type="match status" value="1"/>
</dbReference>
<dbReference type="PROSITE" id="PS51371">
    <property type="entry name" value="CBS"/>
    <property type="match status" value="1"/>
</dbReference>
<dbReference type="InterPro" id="IPR046342">
    <property type="entry name" value="CBS_dom_sf"/>
</dbReference>
<dbReference type="SMART" id="SM01091">
    <property type="entry name" value="CorC_HlyC"/>
    <property type="match status" value="1"/>
</dbReference>
<keyword evidence="6 10" id="KW-1133">Transmembrane helix</keyword>
<keyword evidence="7 9" id="KW-0129">CBS domain</keyword>
<dbReference type="Pfam" id="PF00571">
    <property type="entry name" value="CBS"/>
    <property type="match status" value="1"/>
</dbReference>
<dbReference type="InterPro" id="IPR036318">
    <property type="entry name" value="FAD-bd_PCMH-like_sf"/>
</dbReference>
<keyword evidence="15" id="KW-1185">Reference proteome</keyword>
<dbReference type="AlphaFoldDB" id="A0A1R3W0U5"/>
<evidence type="ECO:0000259" key="12">
    <source>
        <dbReference type="PROSITE" id="PS51371"/>
    </source>
</evidence>
<feature type="transmembrane region" description="Helical" evidence="11">
    <location>
        <begin position="92"/>
        <end position="112"/>
    </location>
</feature>
<dbReference type="Proteomes" id="UP000223759">
    <property type="component" value="Unassembled WGS sequence"/>
</dbReference>
<evidence type="ECO:0000256" key="11">
    <source>
        <dbReference type="SAM" id="Phobius"/>
    </source>
</evidence>
<name>A0A1R3W0U5_9GAMM</name>
<dbReference type="PANTHER" id="PTHR22777:SF32">
    <property type="entry name" value="UPF0053 INNER MEMBRANE PROTEIN YFJD"/>
    <property type="match status" value="1"/>
</dbReference>
<dbReference type="RefSeq" id="WP_076755816.1">
    <property type="nucleotide sequence ID" value="NZ_CP023018.1"/>
</dbReference>
<feature type="domain" description="CBS" evidence="12">
    <location>
        <begin position="274"/>
        <end position="330"/>
    </location>
</feature>
<feature type="transmembrane region" description="Helical" evidence="11">
    <location>
        <begin position="6"/>
        <end position="33"/>
    </location>
</feature>
<dbReference type="InterPro" id="IPR000644">
    <property type="entry name" value="CBS_dom"/>
</dbReference>
<protein>
    <submittedName>
        <fullName evidence="14">Mg2+ and Co2+ transporter CorB, contains DUF21, CBS pair, and CorC-HlyC domains</fullName>
    </submittedName>
</protein>
<reference evidence="14 15" key="1">
    <citation type="submission" date="2017-01" db="EMBL/GenBank/DDBJ databases">
        <authorList>
            <person name="Mah S.A."/>
            <person name="Swanson W.J."/>
            <person name="Moy G.W."/>
            <person name="Vacquier V.D."/>
        </authorList>
    </citation>
    <scope>NUCLEOTIDE SEQUENCE [LARGE SCALE GENOMIC DNA]</scope>
    <source>
        <strain evidence="14 15">M9</strain>
    </source>
</reference>
<gene>
    <name evidence="14" type="ORF">SAMN05216526_1453</name>
</gene>
<dbReference type="InterPro" id="IPR016169">
    <property type="entry name" value="FAD-bd_PCMH_sub2"/>
</dbReference>
<comment type="similarity">
    <text evidence="2">Belongs to the UPF0053 family.</text>
</comment>
<feature type="transmembrane region" description="Helical" evidence="11">
    <location>
        <begin position="124"/>
        <end position="146"/>
    </location>
</feature>
<evidence type="ECO:0000256" key="10">
    <source>
        <dbReference type="PROSITE-ProRule" id="PRU01193"/>
    </source>
</evidence>
<proteinExistence type="inferred from homology"/>
<dbReference type="OrthoDB" id="9797674at2"/>
<dbReference type="GO" id="GO:0050660">
    <property type="term" value="F:flavin adenine dinucleotide binding"/>
    <property type="evidence" value="ECO:0007669"/>
    <property type="project" value="InterPro"/>
</dbReference>
<organism evidence="14 15">
    <name type="scientific">Ectothiorhodosinus mongolicus</name>
    <dbReference type="NCBI Taxonomy" id="233100"/>
    <lineage>
        <taxon>Bacteria</taxon>
        <taxon>Pseudomonadati</taxon>
        <taxon>Pseudomonadota</taxon>
        <taxon>Gammaproteobacteria</taxon>
        <taxon>Chromatiales</taxon>
        <taxon>Ectothiorhodospiraceae</taxon>
        <taxon>Ectothiorhodosinus</taxon>
    </lineage>
</organism>
<dbReference type="InterPro" id="IPR002550">
    <property type="entry name" value="CNNM"/>
</dbReference>
<dbReference type="EMBL" id="FTPK01000002">
    <property type="protein sequence ID" value="SIT71006.1"/>
    <property type="molecule type" value="Genomic_DNA"/>
</dbReference>
<keyword evidence="3" id="KW-1003">Cell membrane</keyword>
<evidence type="ECO:0000313" key="14">
    <source>
        <dbReference type="EMBL" id="SIT71006.1"/>
    </source>
</evidence>
<dbReference type="PANTHER" id="PTHR22777">
    <property type="entry name" value="HEMOLYSIN-RELATED"/>
    <property type="match status" value="1"/>
</dbReference>
<comment type="subcellular location">
    <subcellularLocation>
        <location evidence="1">Cell membrane</location>
        <topology evidence="1">Multi-pass membrane protein</topology>
    </subcellularLocation>
</comment>
<dbReference type="Pfam" id="PF01595">
    <property type="entry name" value="CNNM"/>
    <property type="match status" value="1"/>
</dbReference>
<dbReference type="InterPro" id="IPR044751">
    <property type="entry name" value="Ion_transp-like_CBS"/>
</dbReference>
<feature type="transmembrane region" description="Helical" evidence="11">
    <location>
        <begin position="62"/>
        <end position="86"/>
    </location>
</feature>
<evidence type="ECO:0000256" key="5">
    <source>
        <dbReference type="ARBA" id="ARBA00022737"/>
    </source>
</evidence>
<evidence type="ECO:0000259" key="13">
    <source>
        <dbReference type="PROSITE" id="PS51846"/>
    </source>
</evidence>
<keyword evidence="5" id="KW-0677">Repeat</keyword>
<feature type="domain" description="CNNM transmembrane" evidence="13">
    <location>
        <begin position="2"/>
        <end position="191"/>
    </location>
</feature>
<evidence type="ECO:0000313" key="15">
    <source>
        <dbReference type="Proteomes" id="UP000223759"/>
    </source>
</evidence>
<dbReference type="NCBIfam" id="NF008604">
    <property type="entry name" value="PRK11573.1"/>
    <property type="match status" value="1"/>
</dbReference>
<evidence type="ECO:0000256" key="4">
    <source>
        <dbReference type="ARBA" id="ARBA00022692"/>
    </source>
</evidence>
<keyword evidence="4 10" id="KW-0812">Transmembrane</keyword>
<evidence type="ECO:0000256" key="1">
    <source>
        <dbReference type="ARBA" id="ARBA00004651"/>
    </source>
</evidence>
<evidence type="ECO:0000256" key="7">
    <source>
        <dbReference type="ARBA" id="ARBA00023122"/>
    </source>
</evidence>
<evidence type="ECO:0000256" key="3">
    <source>
        <dbReference type="ARBA" id="ARBA00022475"/>
    </source>
</evidence>
<evidence type="ECO:0000256" key="8">
    <source>
        <dbReference type="ARBA" id="ARBA00023136"/>
    </source>
</evidence>
<dbReference type="STRING" id="233100.SAMN05216526_1453"/>